<evidence type="ECO:0000313" key="1">
    <source>
        <dbReference type="EMBL" id="MBK1870887.1"/>
    </source>
</evidence>
<proteinExistence type="predicted"/>
<comment type="caution">
    <text evidence="1">The sequence shown here is derived from an EMBL/GenBank/DDBJ whole genome shotgun (WGS) entry which is preliminary data.</text>
</comment>
<sequence>MSKTISTHHALIYVMVTTAGVQGDIGDRELKAIGRIVKQLPIFRAFDADKLTHVAQECGEILQDKEGLEAVFGLAAEALTPKLRETAYALAVEIAASDLAVGKEELRFLAMLRDHLGLDKLVTAAIERGAIARYQTE</sequence>
<name>A0ACC5RE55_9HYPH</name>
<accession>A0ACC5RE55</accession>
<dbReference type="EMBL" id="JAENHL010000008">
    <property type="protein sequence ID" value="MBK1870887.1"/>
    <property type="molecule type" value="Genomic_DNA"/>
</dbReference>
<keyword evidence="2" id="KW-1185">Reference proteome</keyword>
<gene>
    <name evidence="1" type="ORF">JHL16_31265</name>
</gene>
<organism evidence="1 2">
    <name type="scientific">Taklimakanibacter albus</name>
    <dbReference type="NCBI Taxonomy" id="2800327"/>
    <lineage>
        <taxon>Bacteria</taxon>
        <taxon>Pseudomonadati</taxon>
        <taxon>Pseudomonadota</taxon>
        <taxon>Alphaproteobacteria</taxon>
        <taxon>Hyphomicrobiales</taxon>
        <taxon>Aestuariivirgaceae</taxon>
        <taxon>Taklimakanibacter</taxon>
    </lineage>
</organism>
<dbReference type="Proteomes" id="UP000616151">
    <property type="component" value="Unassembled WGS sequence"/>
</dbReference>
<protein>
    <submittedName>
        <fullName evidence="1">Tellurite resistance TerB family protein</fullName>
    </submittedName>
</protein>
<evidence type="ECO:0000313" key="2">
    <source>
        <dbReference type="Proteomes" id="UP000616151"/>
    </source>
</evidence>
<reference evidence="1" key="1">
    <citation type="submission" date="2021-01" db="EMBL/GenBank/DDBJ databases">
        <authorList>
            <person name="Sun Q."/>
        </authorList>
    </citation>
    <scope>NUCLEOTIDE SEQUENCE</scope>
    <source>
        <strain evidence="1">YIM B02566</strain>
    </source>
</reference>